<reference evidence="4" key="1">
    <citation type="submission" date="2016-11" db="EMBL/GenBank/DDBJ databases">
        <authorList>
            <person name="Varghese N."/>
            <person name="Submissions S."/>
        </authorList>
    </citation>
    <scope>NUCLEOTIDE SEQUENCE [LARGE SCALE GENOMIC DNA]</scope>
    <source>
        <strain evidence="4">DSM 29326</strain>
    </source>
</reference>
<proteinExistence type="predicted"/>
<dbReference type="CDD" id="cd00130">
    <property type="entry name" value="PAS"/>
    <property type="match status" value="2"/>
</dbReference>
<dbReference type="Gene3D" id="3.30.450.20">
    <property type="entry name" value="PAS domain"/>
    <property type="match status" value="3"/>
</dbReference>
<dbReference type="SMART" id="SM00091">
    <property type="entry name" value="PAS"/>
    <property type="match status" value="2"/>
</dbReference>
<dbReference type="STRING" id="366533.SAMN05444339_11091"/>
<evidence type="ECO:0000256" key="1">
    <source>
        <dbReference type="SAM" id="MobiDB-lite"/>
    </source>
</evidence>
<evidence type="ECO:0000313" key="3">
    <source>
        <dbReference type="EMBL" id="SHF68944.1"/>
    </source>
</evidence>
<dbReference type="InterPro" id="IPR011785">
    <property type="entry name" value="Tscrpt_reg_PpsR-CrtJ"/>
</dbReference>
<feature type="region of interest" description="Disordered" evidence="1">
    <location>
        <begin position="1"/>
        <end position="35"/>
    </location>
</feature>
<dbReference type="InterPro" id="IPR035965">
    <property type="entry name" value="PAS-like_dom_sf"/>
</dbReference>
<feature type="compositionally biased region" description="Basic and acidic residues" evidence="1">
    <location>
        <begin position="10"/>
        <end position="19"/>
    </location>
</feature>
<dbReference type="Pfam" id="PF00989">
    <property type="entry name" value="PAS"/>
    <property type="match status" value="1"/>
</dbReference>
<dbReference type="SUPFAM" id="SSF46689">
    <property type="entry name" value="Homeodomain-like"/>
    <property type="match status" value="1"/>
</dbReference>
<dbReference type="Pfam" id="PF02954">
    <property type="entry name" value="HTH_8"/>
    <property type="match status" value="1"/>
</dbReference>
<protein>
    <submittedName>
        <fullName evidence="3">Transcriptional regulator PpsR</fullName>
    </submittedName>
</protein>
<dbReference type="InterPro" id="IPR000014">
    <property type="entry name" value="PAS"/>
</dbReference>
<name>A0A1M5DPY4_LOKAT</name>
<gene>
    <name evidence="3" type="ORF">SAMN05444339_11091</name>
</gene>
<dbReference type="Gene3D" id="1.10.10.60">
    <property type="entry name" value="Homeodomain-like"/>
    <property type="match status" value="1"/>
</dbReference>
<dbReference type="GO" id="GO:0043565">
    <property type="term" value="F:sequence-specific DNA binding"/>
    <property type="evidence" value="ECO:0007669"/>
    <property type="project" value="InterPro"/>
</dbReference>
<dbReference type="InterPro" id="IPR009057">
    <property type="entry name" value="Homeodomain-like_sf"/>
</dbReference>
<dbReference type="NCBIfam" id="TIGR02040">
    <property type="entry name" value="PpsR-CrtJ"/>
    <property type="match status" value="1"/>
</dbReference>
<dbReference type="GO" id="GO:0006355">
    <property type="term" value="P:regulation of DNA-templated transcription"/>
    <property type="evidence" value="ECO:0007669"/>
    <property type="project" value="InterPro"/>
</dbReference>
<dbReference type="PRINTS" id="PR01590">
    <property type="entry name" value="HTHFIS"/>
</dbReference>
<evidence type="ECO:0000259" key="2">
    <source>
        <dbReference type="PROSITE" id="PS50112"/>
    </source>
</evidence>
<keyword evidence="4" id="KW-1185">Reference proteome</keyword>
<dbReference type="Pfam" id="PF13426">
    <property type="entry name" value="PAS_9"/>
    <property type="match status" value="1"/>
</dbReference>
<evidence type="ECO:0000313" key="4">
    <source>
        <dbReference type="Proteomes" id="UP000183987"/>
    </source>
</evidence>
<dbReference type="InterPro" id="IPR013767">
    <property type="entry name" value="PAS_fold"/>
</dbReference>
<organism evidence="3 4">
    <name type="scientific">Loktanella atrilutea</name>
    <dbReference type="NCBI Taxonomy" id="366533"/>
    <lineage>
        <taxon>Bacteria</taxon>
        <taxon>Pseudomonadati</taxon>
        <taxon>Pseudomonadota</taxon>
        <taxon>Alphaproteobacteria</taxon>
        <taxon>Rhodobacterales</taxon>
        <taxon>Roseobacteraceae</taxon>
        <taxon>Loktanella</taxon>
    </lineage>
</organism>
<dbReference type="EMBL" id="FQUE01000010">
    <property type="protein sequence ID" value="SHF68944.1"/>
    <property type="molecule type" value="Genomic_DNA"/>
</dbReference>
<accession>A0A1M5DPY4</accession>
<feature type="domain" description="PAS" evidence="2">
    <location>
        <begin position="186"/>
        <end position="258"/>
    </location>
</feature>
<dbReference type="PROSITE" id="PS50112">
    <property type="entry name" value="PAS"/>
    <property type="match status" value="1"/>
</dbReference>
<dbReference type="AlphaFoldDB" id="A0A1M5DPY4"/>
<dbReference type="Gene3D" id="1.20.5.430">
    <property type="match status" value="1"/>
</dbReference>
<dbReference type="Proteomes" id="UP000183987">
    <property type="component" value="Unassembled WGS sequence"/>
</dbReference>
<dbReference type="SUPFAM" id="SSF55785">
    <property type="entry name" value="PYP-like sensor domain (PAS domain)"/>
    <property type="match status" value="2"/>
</dbReference>
<dbReference type="InterPro" id="IPR002197">
    <property type="entry name" value="HTH_Fis"/>
</dbReference>
<sequence length="500" mass="54086">MRTEQNGPADDGRRNDDVNVTRPASSGRSPLTPRGTKYWKSGDIPLIGPDILGHILTAVADVGLVISDTGKILSVLVNPAFGDRGRFEALDGSDVADSLNSESRIKFAKRLAAFLTGEGDVRPIEVNHTGTGGRRELPVRYSFHRIGTAGAILLLGRDLRPVAEMQQQLVSAQMALERDYEAHRDYEMRFRVLLDNAPGGVLMMTMQTGLVTEANPAAADLFGKPRDVILGQPMLALFDARQGANLIDRLTTQALSGTLAPVPVDLKGREQTVLLRPTIFRAAGERILLCHIETRETVEPSGDSLDQNLRGLYAQGPDSIVFAGADGDILSANDSFLNLIGAAHDVSVRGQPLPDMLQRGFVDFKVMTENANQTGRLRAYATRIAGDYGSPRDVEVAVTRFQADHAPVYAFVIREVGAGDGGRGEPRDDGLGSVKELVGSATLKDIVSETTNVVEKMCIETAIALTMNNRVAAAEMLGLSRQSLYVKLRKFGLIDRETND</sequence>